<evidence type="ECO:0000313" key="1">
    <source>
        <dbReference type="EMBL" id="KRK65019.1"/>
    </source>
</evidence>
<dbReference type="Proteomes" id="UP000050929">
    <property type="component" value="Unassembled WGS sequence"/>
</dbReference>
<protein>
    <submittedName>
        <fullName evidence="1">D-proline reductase (Dithiol)</fullName>
    </submittedName>
</protein>
<dbReference type="GO" id="GO:0050485">
    <property type="term" value="F:oxidoreductase activity, acting on X-H and Y-H to form an X-Y bond, with a disulfide as acceptor"/>
    <property type="evidence" value="ECO:0007669"/>
    <property type="project" value="InterPro"/>
</dbReference>
<dbReference type="OrthoDB" id="2284759at2"/>
<dbReference type="InterPro" id="IPR015417">
    <property type="entry name" value="Gly_reductase_pB_sua/b"/>
</dbReference>
<dbReference type="PATRIC" id="fig|1423811.3.peg.1681"/>
<dbReference type="EMBL" id="AZDG01000005">
    <property type="protein sequence ID" value="KRK65019.1"/>
    <property type="molecule type" value="Genomic_DNA"/>
</dbReference>
<evidence type="ECO:0000313" key="2">
    <source>
        <dbReference type="Proteomes" id="UP000050929"/>
    </source>
</evidence>
<comment type="caution">
    <text evidence="1">The sequence shown here is derived from an EMBL/GenBank/DDBJ whole genome shotgun (WGS) entry which is preliminary data.</text>
</comment>
<dbReference type="Pfam" id="PF09338">
    <property type="entry name" value="Gly_reductase"/>
    <property type="match status" value="1"/>
</dbReference>
<reference evidence="1 2" key="1">
    <citation type="journal article" date="2015" name="Genome Announc.">
        <title>Expanding the biotechnology potential of lactobacilli through comparative genomics of 213 strains and associated genera.</title>
        <authorList>
            <person name="Sun Z."/>
            <person name="Harris H.M."/>
            <person name="McCann A."/>
            <person name="Guo C."/>
            <person name="Argimon S."/>
            <person name="Zhang W."/>
            <person name="Yang X."/>
            <person name="Jeffery I.B."/>
            <person name="Cooney J.C."/>
            <person name="Kagawa T.F."/>
            <person name="Liu W."/>
            <person name="Song Y."/>
            <person name="Salvetti E."/>
            <person name="Wrobel A."/>
            <person name="Rasinkangas P."/>
            <person name="Parkhill J."/>
            <person name="Rea M.C."/>
            <person name="O'Sullivan O."/>
            <person name="Ritari J."/>
            <person name="Douillard F.P."/>
            <person name="Paul Ross R."/>
            <person name="Yang R."/>
            <person name="Briner A.E."/>
            <person name="Felis G.E."/>
            <person name="de Vos W.M."/>
            <person name="Barrangou R."/>
            <person name="Klaenhammer T.R."/>
            <person name="Caufield P.W."/>
            <person name="Cui Y."/>
            <person name="Zhang H."/>
            <person name="O'Toole P.W."/>
        </authorList>
    </citation>
    <scope>NUCLEOTIDE SEQUENCE [LARGE SCALE GENOMIC DNA]</scope>
    <source>
        <strain evidence="1 2">DSM 20183</strain>
    </source>
</reference>
<proteinExistence type="predicted"/>
<dbReference type="STRING" id="1423811.FC72_GL001646"/>
<accession>A0A0R1J1R6</accession>
<organism evidence="1 2">
    <name type="scientific">Companilactobacillus tucceti DSM 20183</name>
    <dbReference type="NCBI Taxonomy" id="1423811"/>
    <lineage>
        <taxon>Bacteria</taxon>
        <taxon>Bacillati</taxon>
        <taxon>Bacillota</taxon>
        <taxon>Bacilli</taxon>
        <taxon>Lactobacillales</taxon>
        <taxon>Lactobacillaceae</taxon>
        <taxon>Companilactobacillus</taxon>
    </lineage>
</organism>
<sequence>MGIGPSTKETTMHHFHDPLVRVVSSDPDVDFQGVILVGTPQDNYLKNLVGRRTAFWLEAMRTNGAIISADGWGNSDVDFMNTMTEIGNKGISIVGLKFIGKQAGFVVENEHTKFVLDINKSKSGTETEVVGENNLNEKDAHKALGLLKLKMRKDGQVTK</sequence>
<name>A0A0R1J1R6_9LACO</name>
<dbReference type="RefSeq" id="WP_057764747.1">
    <property type="nucleotide sequence ID" value="NZ_AZDG01000005.1"/>
</dbReference>
<gene>
    <name evidence="1" type="ORF">FC72_GL001646</name>
</gene>
<dbReference type="AlphaFoldDB" id="A0A0R1J1R6"/>
<keyword evidence="2" id="KW-1185">Reference proteome</keyword>